<gene>
    <name evidence="2" type="ORF">IBL25_25070</name>
</gene>
<sequence length="54" mass="5827">MTNIISLSEARAAYRRNGDPIPENLRDPHAPMRGILTGIGGGAILWILAWSVLA</sequence>
<dbReference type="EMBL" id="JACTUZ010000258">
    <property type="protein sequence ID" value="MBC9180221.1"/>
    <property type="molecule type" value="Genomic_DNA"/>
</dbReference>
<comment type="caution">
    <text evidence="2">The sequence shown here is derived from an EMBL/GenBank/DDBJ whole genome shotgun (WGS) entry which is preliminary data.</text>
</comment>
<dbReference type="Proteomes" id="UP000603940">
    <property type="component" value="Unassembled WGS sequence"/>
</dbReference>
<evidence type="ECO:0000313" key="2">
    <source>
        <dbReference type="EMBL" id="MBC9180221.1"/>
    </source>
</evidence>
<dbReference type="RefSeq" id="WP_187781179.1">
    <property type="nucleotide sequence ID" value="NZ_JACTUZ010000258.1"/>
</dbReference>
<organism evidence="2 3">
    <name type="scientific">Pseudoroseomonas ludipueritiae</name>
    <dbReference type="NCBI Taxonomy" id="198093"/>
    <lineage>
        <taxon>Bacteria</taxon>
        <taxon>Pseudomonadati</taxon>
        <taxon>Pseudomonadota</taxon>
        <taxon>Alphaproteobacteria</taxon>
        <taxon>Acetobacterales</taxon>
        <taxon>Acetobacteraceae</taxon>
        <taxon>Pseudoroseomonas</taxon>
    </lineage>
</organism>
<keyword evidence="1" id="KW-1133">Transmembrane helix</keyword>
<feature type="transmembrane region" description="Helical" evidence="1">
    <location>
        <begin position="34"/>
        <end position="53"/>
    </location>
</feature>
<accession>A0ABR7REB3</accession>
<reference evidence="2 3" key="1">
    <citation type="journal article" date="2009" name="Int. J. Syst. Evol. Microbiol.">
        <title>Transfer of Teichococcus ludipueritiae and Muricoccus roseus to the genus Roseomonas, as Roseomonas ludipueritiae comb. nov. and Roseomonas rosea comb. nov., respectively, and emended description of the genus Roseomonas.</title>
        <authorList>
            <person name="Sanchez-Porro C."/>
            <person name="Gallego V."/>
            <person name="Busse H.J."/>
            <person name="Kampfer P."/>
            <person name="Ventosa A."/>
        </authorList>
    </citation>
    <scope>NUCLEOTIDE SEQUENCE [LARGE SCALE GENOMIC DNA]</scope>
    <source>
        <strain evidence="2 3">DSM 14915</strain>
    </source>
</reference>
<keyword evidence="1" id="KW-0812">Transmembrane</keyword>
<keyword evidence="1" id="KW-0472">Membrane</keyword>
<protein>
    <submittedName>
        <fullName evidence="2">Uncharacterized protein</fullName>
    </submittedName>
</protein>
<name>A0ABR7REB3_9PROT</name>
<evidence type="ECO:0000256" key="1">
    <source>
        <dbReference type="SAM" id="Phobius"/>
    </source>
</evidence>
<evidence type="ECO:0000313" key="3">
    <source>
        <dbReference type="Proteomes" id="UP000603940"/>
    </source>
</evidence>
<keyword evidence="3" id="KW-1185">Reference proteome</keyword>
<proteinExistence type="predicted"/>